<dbReference type="Proteomes" id="UP000183974">
    <property type="component" value="Unassembled WGS sequence"/>
</dbReference>
<dbReference type="EMBL" id="FRBR01000013">
    <property type="protein sequence ID" value="SHM29168.1"/>
    <property type="molecule type" value="Genomic_DNA"/>
</dbReference>
<evidence type="ECO:0000313" key="3">
    <source>
        <dbReference type="EMBL" id="SHM29168.1"/>
    </source>
</evidence>
<gene>
    <name evidence="3" type="ORF">SAMN05444398_11310</name>
</gene>
<dbReference type="STRING" id="337701.SAMN05444398_11310"/>
<sequence length="383" mass="40303">MNFGNFTSRTRQMVAGCLVCLSFAAPARADALLEEAVSFNGAILHLQTDVPGLILGAVRGGEVAVAGFGETERGNGIAPDGDTVLRLGSITKVFAGEMLAHAVARGEVGFTDPVAPLLPGRLGQVAGGHPAIRLIDLATHTGGLPREVPRKDSPPEDPFATITYDSFADWLENNPLQFAPGTSIAYSNFGFDLLSAALSNAAGASYADLLAERITGRVGMDDTGFDVTPAMQGRLMSGHAPTGDPLPDVPTGEVITGSGGLRSTANDLLKWMQWHLDSGPEGAEVRFLDHAVYVQRDGMETVLSMDESGRMDAMGLGWVAMNPTAERPFILQKAGALQGQMSYITFAPEHGTAVFVTINQFDFAAAYAMTDLANGLLADLSGY</sequence>
<dbReference type="InterPro" id="IPR012338">
    <property type="entry name" value="Beta-lactam/transpept-like"/>
</dbReference>
<dbReference type="Gene3D" id="3.40.710.10">
    <property type="entry name" value="DD-peptidase/beta-lactamase superfamily"/>
    <property type="match status" value="1"/>
</dbReference>
<evidence type="ECO:0000256" key="1">
    <source>
        <dbReference type="SAM" id="SignalP"/>
    </source>
</evidence>
<dbReference type="RefSeq" id="WP_084729261.1">
    <property type="nucleotide sequence ID" value="NZ_BMLR01000013.1"/>
</dbReference>
<proteinExistence type="predicted"/>
<feature type="signal peptide" evidence="1">
    <location>
        <begin position="1"/>
        <end position="29"/>
    </location>
</feature>
<dbReference type="NCBIfam" id="NF007943">
    <property type="entry name" value="PRK10662.1"/>
    <property type="match status" value="1"/>
</dbReference>
<organism evidence="3 4">
    <name type="scientific">Roseovarius pacificus</name>
    <dbReference type="NCBI Taxonomy" id="337701"/>
    <lineage>
        <taxon>Bacteria</taxon>
        <taxon>Pseudomonadati</taxon>
        <taxon>Pseudomonadota</taxon>
        <taxon>Alphaproteobacteria</taxon>
        <taxon>Rhodobacterales</taxon>
        <taxon>Roseobacteraceae</taxon>
        <taxon>Roseovarius</taxon>
    </lineage>
</organism>
<dbReference type="Pfam" id="PF00144">
    <property type="entry name" value="Beta-lactamase"/>
    <property type="match status" value="1"/>
</dbReference>
<keyword evidence="3" id="KW-0121">Carboxypeptidase</keyword>
<evidence type="ECO:0000313" key="4">
    <source>
        <dbReference type="Proteomes" id="UP000183974"/>
    </source>
</evidence>
<accession>A0A1M7HL59</accession>
<evidence type="ECO:0000259" key="2">
    <source>
        <dbReference type="Pfam" id="PF00144"/>
    </source>
</evidence>
<keyword evidence="3" id="KW-0645">Protease</keyword>
<dbReference type="InterPro" id="IPR001466">
    <property type="entry name" value="Beta-lactam-related"/>
</dbReference>
<keyword evidence="3" id="KW-0378">Hydrolase</keyword>
<dbReference type="AlphaFoldDB" id="A0A1M7HL59"/>
<reference evidence="3 4" key="1">
    <citation type="submission" date="2016-11" db="EMBL/GenBank/DDBJ databases">
        <authorList>
            <person name="Jaros S."/>
            <person name="Januszkiewicz K."/>
            <person name="Wedrychowicz H."/>
        </authorList>
    </citation>
    <scope>NUCLEOTIDE SEQUENCE [LARGE SCALE GENOMIC DNA]</scope>
    <source>
        <strain evidence="3 4">DSM 29589</strain>
    </source>
</reference>
<dbReference type="SUPFAM" id="SSF56601">
    <property type="entry name" value="beta-lactamase/transpeptidase-like"/>
    <property type="match status" value="1"/>
</dbReference>
<protein>
    <submittedName>
        <fullName evidence="3">D-alanyl-D-alanine-carboxypeptidase / D-alanyl-D-alanine-endopeptidase</fullName>
    </submittedName>
</protein>
<keyword evidence="1" id="KW-0732">Signal</keyword>
<keyword evidence="4" id="KW-1185">Reference proteome</keyword>
<feature type="domain" description="Beta-lactamase-related" evidence="2">
    <location>
        <begin position="47"/>
        <end position="365"/>
    </location>
</feature>
<dbReference type="PANTHER" id="PTHR46825:SF8">
    <property type="entry name" value="BETA-LACTAMASE-RELATED"/>
    <property type="match status" value="1"/>
</dbReference>
<name>A0A1M7HL59_9RHOB</name>
<feature type="chain" id="PRO_5009926544" evidence="1">
    <location>
        <begin position="30"/>
        <end position="383"/>
    </location>
</feature>
<dbReference type="GO" id="GO:0004180">
    <property type="term" value="F:carboxypeptidase activity"/>
    <property type="evidence" value="ECO:0007669"/>
    <property type="project" value="UniProtKB-KW"/>
</dbReference>
<dbReference type="InterPro" id="IPR050491">
    <property type="entry name" value="AmpC-like"/>
</dbReference>
<dbReference type="PANTHER" id="PTHR46825">
    <property type="entry name" value="D-ALANYL-D-ALANINE-CARBOXYPEPTIDASE/ENDOPEPTIDASE AMPH"/>
    <property type="match status" value="1"/>
</dbReference>